<sequence>MFCSVLENQIRNNKQKLNMQHEKTFLSKIISGKIVKKYKCSKNLAPLNIVRKFLENDSNSSIAPGKNDVIKKRGNTFRKRFLQDTLSNLCEKFQTVINCFTNTTTSTFTSLIEDTNHSTYLTFNQCCQKTYDLCPQSYAENCRSPRNIFL</sequence>
<keyword evidence="2" id="KW-1185">Reference proteome</keyword>
<accession>A0A0L0BPC3</accession>
<reference evidence="1 2" key="1">
    <citation type="journal article" date="2015" name="Nat. Commun.">
        <title>Lucilia cuprina genome unlocks parasitic fly biology to underpin future interventions.</title>
        <authorList>
            <person name="Anstead C.A."/>
            <person name="Korhonen P.K."/>
            <person name="Young N.D."/>
            <person name="Hall R.S."/>
            <person name="Jex A.R."/>
            <person name="Murali S.C."/>
            <person name="Hughes D.S."/>
            <person name="Lee S.F."/>
            <person name="Perry T."/>
            <person name="Stroehlein A.J."/>
            <person name="Ansell B.R."/>
            <person name="Breugelmans B."/>
            <person name="Hofmann A."/>
            <person name="Qu J."/>
            <person name="Dugan S."/>
            <person name="Lee S.L."/>
            <person name="Chao H."/>
            <person name="Dinh H."/>
            <person name="Han Y."/>
            <person name="Doddapaneni H.V."/>
            <person name="Worley K.C."/>
            <person name="Muzny D.M."/>
            <person name="Ioannidis P."/>
            <person name="Waterhouse R.M."/>
            <person name="Zdobnov E.M."/>
            <person name="James P.J."/>
            <person name="Bagnall N.H."/>
            <person name="Kotze A.C."/>
            <person name="Gibbs R.A."/>
            <person name="Richards S."/>
            <person name="Batterham P."/>
            <person name="Gasser R.B."/>
        </authorList>
    </citation>
    <scope>NUCLEOTIDE SEQUENCE [LARGE SCALE GENOMIC DNA]</scope>
    <source>
        <strain evidence="1 2">LS</strain>
        <tissue evidence="1">Full body</tissue>
    </source>
</reference>
<dbReference type="EMBL" id="JRES01001573">
    <property type="protein sequence ID" value="KNC21892.1"/>
    <property type="molecule type" value="Genomic_DNA"/>
</dbReference>
<dbReference type="AlphaFoldDB" id="A0A0L0BPC3"/>
<evidence type="ECO:0000313" key="1">
    <source>
        <dbReference type="EMBL" id="KNC21892.1"/>
    </source>
</evidence>
<protein>
    <submittedName>
        <fullName evidence="1">Uncharacterized protein</fullName>
    </submittedName>
</protein>
<evidence type="ECO:0000313" key="2">
    <source>
        <dbReference type="Proteomes" id="UP000037069"/>
    </source>
</evidence>
<name>A0A0L0BPC3_LUCCU</name>
<gene>
    <name evidence="1" type="ORF">FF38_14161</name>
</gene>
<organism evidence="1 2">
    <name type="scientific">Lucilia cuprina</name>
    <name type="common">Green bottle fly</name>
    <name type="synonym">Australian sheep blowfly</name>
    <dbReference type="NCBI Taxonomy" id="7375"/>
    <lineage>
        <taxon>Eukaryota</taxon>
        <taxon>Metazoa</taxon>
        <taxon>Ecdysozoa</taxon>
        <taxon>Arthropoda</taxon>
        <taxon>Hexapoda</taxon>
        <taxon>Insecta</taxon>
        <taxon>Pterygota</taxon>
        <taxon>Neoptera</taxon>
        <taxon>Endopterygota</taxon>
        <taxon>Diptera</taxon>
        <taxon>Brachycera</taxon>
        <taxon>Muscomorpha</taxon>
        <taxon>Oestroidea</taxon>
        <taxon>Calliphoridae</taxon>
        <taxon>Luciliinae</taxon>
        <taxon>Lucilia</taxon>
    </lineage>
</organism>
<comment type="caution">
    <text evidence="1">The sequence shown here is derived from an EMBL/GenBank/DDBJ whole genome shotgun (WGS) entry which is preliminary data.</text>
</comment>
<proteinExistence type="predicted"/>
<dbReference type="Proteomes" id="UP000037069">
    <property type="component" value="Unassembled WGS sequence"/>
</dbReference>